<feature type="region of interest" description="Disordered" evidence="1">
    <location>
        <begin position="54"/>
        <end position="104"/>
    </location>
</feature>
<dbReference type="EMBL" id="CAEZTC010000211">
    <property type="protein sequence ID" value="CAB4570991.1"/>
    <property type="molecule type" value="Genomic_DNA"/>
</dbReference>
<evidence type="ECO:0000313" key="3">
    <source>
        <dbReference type="EMBL" id="CAB4570991.1"/>
    </source>
</evidence>
<evidence type="ECO:0000256" key="1">
    <source>
        <dbReference type="SAM" id="MobiDB-lite"/>
    </source>
</evidence>
<reference evidence="3" key="1">
    <citation type="submission" date="2020-05" db="EMBL/GenBank/DDBJ databases">
        <authorList>
            <person name="Chiriac C."/>
            <person name="Salcher M."/>
            <person name="Ghai R."/>
            <person name="Kavagutti S V."/>
        </authorList>
    </citation>
    <scope>NUCLEOTIDE SEQUENCE</scope>
</reference>
<gene>
    <name evidence="3" type="ORF">UFOPK1572_01361</name>
    <name evidence="4" type="ORF">UFOPK2169_00632</name>
</gene>
<sequence>MFTYDVVSESVRNPHELAAELTRRSREGWEVVQITYDGAAWFHAFIRHSGSVGVAPHPGMKPEEMQTVAGPLGDAAPQSSPAASAPSATASVGAPSVPANWYPDPSKRYELRYWNGTAWTEHVASGGVQSVDPPRA</sequence>
<dbReference type="Pfam" id="PF10708">
    <property type="entry name" value="DUF2510"/>
    <property type="match status" value="1"/>
</dbReference>
<evidence type="ECO:0000313" key="4">
    <source>
        <dbReference type="EMBL" id="CAB4649000.1"/>
    </source>
</evidence>
<organism evidence="3">
    <name type="scientific">freshwater metagenome</name>
    <dbReference type="NCBI Taxonomy" id="449393"/>
    <lineage>
        <taxon>unclassified sequences</taxon>
        <taxon>metagenomes</taxon>
        <taxon>ecological metagenomes</taxon>
    </lineage>
</organism>
<feature type="domain" description="DUF2510" evidence="2">
    <location>
        <begin position="101"/>
        <end position="126"/>
    </location>
</feature>
<dbReference type="EMBL" id="CAEZWE010000019">
    <property type="protein sequence ID" value="CAB4649000.1"/>
    <property type="molecule type" value="Genomic_DNA"/>
</dbReference>
<proteinExistence type="predicted"/>
<accession>A0A6J6E3N9</accession>
<feature type="compositionally biased region" description="Low complexity" evidence="1">
    <location>
        <begin position="75"/>
        <end position="99"/>
    </location>
</feature>
<name>A0A6J6E3N9_9ZZZZ</name>
<dbReference type="AlphaFoldDB" id="A0A6J6E3N9"/>
<protein>
    <submittedName>
        <fullName evidence="3">Unannotated protein</fullName>
    </submittedName>
</protein>
<dbReference type="InterPro" id="IPR018929">
    <property type="entry name" value="DUF2510"/>
</dbReference>
<evidence type="ECO:0000259" key="2">
    <source>
        <dbReference type="Pfam" id="PF10708"/>
    </source>
</evidence>